<sequence>MNVIRTFLDREPAMFMGLSLGIVGCALPFAVVPLRRRLGGQTYTWSDKGYPCAKNGYVFTRQKKE</sequence>
<feature type="transmembrane region" description="Helical" evidence="1">
    <location>
        <begin position="12"/>
        <end position="32"/>
    </location>
</feature>
<dbReference type="PROSITE" id="PS51257">
    <property type="entry name" value="PROKAR_LIPOPROTEIN"/>
    <property type="match status" value="1"/>
</dbReference>
<evidence type="ECO:0000256" key="1">
    <source>
        <dbReference type="SAM" id="Phobius"/>
    </source>
</evidence>
<gene>
    <name evidence="2" type="ORF">GSBLH_T00000550001</name>
</gene>
<keyword evidence="1" id="KW-1133">Transmembrane helix</keyword>
<accession>D8LWJ0</accession>
<keyword evidence="1" id="KW-0472">Membrane</keyword>
<dbReference type="GeneID" id="24917857"/>
<evidence type="ECO:0000313" key="2">
    <source>
        <dbReference type="EMBL" id="CBK20179.2"/>
    </source>
</evidence>
<dbReference type="RefSeq" id="XP_012894227.1">
    <property type="nucleotide sequence ID" value="XM_013038773.1"/>
</dbReference>
<dbReference type="InParanoid" id="D8LWJ0"/>
<protein>
    <submittedName>
        <fullName evidence="2">Uncharacterized protein</fullName>
    </submittedName>
</protein>
<organism evidence="2">
    <name type="scientific">Blastocystis hominis</name>
    <dbReference type="NCBI Taxonomy" id="12968"/>
    <lineage>
        <taxon>Eukaryota</taxon>
        <taxon>Sar</taxon>
        <taxon>Stramenopiles</taxon>
        <taxon>Bigyra</taxon>
        <taxon>Opalozoa</taxon>
        <taxon>Opalinata</taxon>
        <taxon>Blastocystidae</taxon>
        <taxon>Blastocystis</taxon>
    </lineage>
</organism>
<reference evidence="2" key="1">
    <citation type="submission" date="2010-02" db="EMBL/GenBank/DDBJ databases">
        <title>Sequencing and annotation of the Blastocystis hominis genome.</title>
        <authorList>
            <person name="Wincker P."/>
        </authorList>
    </citation>
    <scope>NUCLEOTIDE SEQUENCE</scope>
    <source>
        <strain evidence="2">Singapore isolate B</strain>
    </source>
</reference>
<dbReference type="AlphaFoldDB" id="D8LWJ0"/>
<evidence type="ECO:0000313" key="3">
    <source>
        <dbReference type="Proteomes" id="UP000008312"/>
    </source>
</evidence>
<keyword evidence="3" id="KW-1185">Reference proteome</keyword>
<name>D8LWJ0_BLAHO</name>
<keyword evidence="1" id="KW-0812">Transmembrane</keyword>
<dbReference type="OrthoDB" id="10291912at2759"/>
<proteinExistence type="predicted"/>
<dbReference type="EMBL" id="FN668638">
    <property type="protein sequence ID" value="CBK20179.2"/>
    <property type="molecule type" value="Genomic_DNA"/>
</dbReference>
<dbReference type="Proteomes" id="UP000008312">
    <property type="component" value="Unassembled WGS sequence"/>
</dbReference>